<accession>J3CBI4</accession>
<feature type="domain" description="Peptidase M43 pregnancy-associated plasma-A" evidence="10">
    <location>
        <begin position="194"/>
        <end position="352"/>
    </location>
</feature>
<name>J3CBI4_9FLAO</name>
<dbReference type="Pfam" id="PF18962">
    <property type="entry name" value="Por_Secre_tail"/>
    <property type="match status" value="1"/>
</dbReference>
<evidence type="ECO:0000313" key="13">
    <source>
        <dbReference type="Proteomes" id="UP000007509"/>
    </source>
</evidence>
<feature type="signal peptide" evidence="9">
    <location>
        <begin position="1"/>
        <end position="23"/>
    </location>
</feature>
<dbReference type="Gene3D" id="3.40.390.10">
    <property type="entry name" value="Collagenase (Catalytic Domain)"/>
    <property type="match status" value="1"/>
</dbReference>
<dbReference type="RefSeq" id="WP_007846756.1">
    <property type="nucleotide sequence ID" value="NZ_AKJY01000106.1"/>
</dbReference>
<feature type="chain" id="PRO_5003762864" evidence="9">
    <location>
        <begin position="24"/>
        <end position="676"/>
    </location>
</feature>
<dbReference type="Pfam" id="PF05572">
    <property type="entry name" value="Peptidase_M43"/>
    <property type="match status" value="1"/>
</dbReference>
<gene>
    <name evidence="12" type="ORF">PMI13_03876</name>
</gene>
<keyword evidence="4 9" id="KW-0732">Signal</keyword>
<evidence type="ECO:0000256" key="5">
    <source>
        <dbReference type="ARBA" id="ARBA00022801"/>
    </source>
</evidence>
<keyword evidence="8" id="KW-1015">Disulfide bond</keyword>
<keyword evidence="13" id="KW-1185">Reference proteome</keyword>
<dbReference type="InterPro" id="IPR024079">
    <property type="entry name" value="MetalloPept_cat_dom_sf"/>
</dbReference>
<dbReference type="PANTHER" id="PTHR47466">
    <property type="match status" value="1"/>
</dbReference>
<dbReference type="CDD" id="cd04275">
    <property type="entry name" value="ZnMc_pappalysin_like"/>
    <property type="match status" value="1"/>
</dbReference>
<evidence type="ECO:0000259" key="11">
    <source>
        <dbReference type="Pfam" id="PF18962"/>
    </source>
</evidence>
<evidence type="ECO:0000256" key="9">
    <source>
        <dbReference type="SAM" id="SignalP"/>
    </source>
</evidence>
<sequence>MRKFTTSKILFLFTLLSAGFVNAQTTDSKVIKKESKFIKKSPEELAKSNGFDRCSTVEYENYLKAKYPSRMTNDEFEAWLAPLVERARENKSQNGGIVTIPVVVHVIHSGQNVGVAPNIVDEQVMSQIAVMNNDYRRMANTPGFNTNPVGADVMIQFALAKVDPNGNPTNGIDRVNLCQDNWSQDAIDNVVKPQTLWDPTKYMNMWSVNFADASLLGYAQFPSNSNLPGLNPNMGLASTDGVVANFATFGSSDYDTNNTFMLSAPYDKGRTMTHEVGHFLGLRHIWGDAACGDDYCTDTPTAHGANYVCNPSIASCTNPAVFEMVQNYMDYTNDTCMNIFTINQKDRITAVMNNSPRRKELKTSVADIAIPLFANDAEVKIDGGCAIGSCGNGVLRLSLYNRGTSNLTAATISYSFNGGAAQTYNWTGNLAQDKFSVITIAVPGSVASSPVTATITSVNGAADQRSTNNTASGNYIKPPQPQYYANANTVIFKLQRDYFGTETQWTLKNSAGQIVKYGGPYPDVDNPTPTTPLPALITQTWTLAPDCYVFTISDAYGDGLDYGGYVDLTTGSGTVIYHADTDILDYGTKSFTTQVLATNEVVKDNFGIYPNPVNDILNVTKVSNKATFEIHNTVGQIVKSGVINNNQVRVADLVKGVYIISIKDNNISESIKFIKK</sequence>
<evidence type="ECO:0000256" key="6">
    <source>
        <dbReference type="ARBA" id="ARBA00022833"/>
    </source>
</evidence>
<dbReference type="InterPro" id="IPR008754">
    <property type="entry name" value="Peptidase_M43"/>
</dbReference>
<evidence type="ECO:0000256" key="2">
    <source>
        <dbReference type="ARBA" id="ARBA00022670"/>
    </source>
</evidence>
<dbReference type="GO" id="GO:0046872">
    <property type="term" value="F:metal ion binding"/>
    <property type="evidence" value="ECO:0007669"/>
    <property type="project" value="UniProtKB-KW"/>
</dbReference>
<keyword evidence="5" id="KW-0378">Hydrolase</keyword>
<dbReference type="OrthoDB" id="6278496at2"/>
<dbReference type="SUPFAM" id="SSF55486">
    <property type="entry name" value="Metalloproteases ('zincins'), catalytic domain"/>
    <property type="match status" value="1"/>
</dbReference>
<keyword evidence="6" id="KW-0862">Zinc</keyword>
<dbReference type="PATRIC" id="fig|1144316.3.peg.3891"/>
<reference evidence="12 13" key="1">
    <citation type="journal article" date="2012" name="J. Bacteriol.">
        <title>Twenty-one genome sequences from Pseudomonas species and 19 genome sequences from diverse bacteria isolated from the rhizosphere and endosphere of Populus deltoides.</title>
        <authorList>
            <person name="Brown S.D."/>
            <person name="Utturkar S.M."/>
            <person name="Klingeman D.M."/>
            <person name="Johnson C.M."/>
            <person name="Martin S.L."/>
            <person name="Land M.L."/>
            <person name="Lu T.Y."/>
            <person name="Schadt C.W."/>
            <person name="Doktycz M.J."/>
            <person name="Pelletier D.A."/>
        </authorList>
    </citation>
    <scope>NUCLEOTIDE SEQUENCE [LARGE SCALE GENOMIC DNA]</scope>
    <source>
        <strain evidence="12 13">CF314</strain>
    </source>
</reference>
<dbReference type="PANTHER" id="PTHR47466:SF1">
    <property type="entry name" value="METALLOPROTEASE MEP1 (AFU_ORTHOLOGUE AFUA_1G07730)-RELATED"/>
    <property type="match status" value="1"/>
</dbReference>
<evidence type="ECO:0000256" key="8">
    <source>
        <dbReference type="ARBA" id="ARBA00023157"/>
    </source>
</evidence>
<dbReference type="InterPro" id="IPR026444">
    <property type="entry name" value="Secre_tail"/>
</dbReference>
<evidence type="ECO:0000256" key="4">
    <source>
        <dbReference type="ARBA" id="ARBA00022729"/>
    </source>
</evidence>
<proteinExistence type="inferred from homology"/>
<evidence type="ECO:0000256" key="1">
    <source>
        <dbReference type="ARBA" id="ARBA00008721"/>
    </source>
</evidence>
<keyword evidence="7" id="KW-0482">Metalloprotease</keyword>
<evidence type="ECO:0000313" key="12">
    <source>
        <dbReference type="EMBL" id="EJL68121.1"/>
    </source>
</evidence>
<comment type="similarity">
    <text evidence="1">Belongs to the peptidase M43B family.</text>
</comment>
<protein>
    <submittedName>
        <fullName evidence="12">Por secretion system C-terminal sorting domain containing protein</fullName>
    </submittedName>
</protein>
<evidence type="ECO:0000256" key="3">
    <source>
        <dbReference type="ARBA" id="ARBA00022723"/>
    </source>
</evidence>
<feature type="domain" description="Secretion system C-terminal sorting" evidence="11">
    <location>
        <begin position="608"/>
        <end position="673"/>
    </location>
</feature>
<organism evidence="12 13">
    <name type="scientific">Chryseobacterium populi</name>
    <dbReference type="NCBI Taxonomy" id="1144316"/>
    <lineage>
        <taxon>Bacteria</taxon>
        <taxon>Pseudomonadati</taxon>
        <taxon>Bacteroidota</taxon>
        <taxon>Flavobacteriia</taxon>
        <taxon>Flavobacteriales</taxon>
        <taxon>Weeksellaceae</taxon>
        <taxon>Chryseobacterium group</taxon>
        <taxon>Chryseobacterium</taxon>
    </lineage>
</organism>
<comment type="caution">
    <text evidence="12">The sequence shown here is derived from an EMBL/GenBank/DDBJ whole genome shotgun (WGS) entry which is preliminary data.</text>
</comment>
<dbReference type="GO" id="GO:0006508">
    <property type="term" value="P:proteolysis"/>
    <property type="evidence" value="ECO:0007669"/>
    <property type="project" value="UniProtKB-KW"/>
</dbReference>
<keyword evidence="2" id="KW-0645">Protease</keyword>
<dbReference type="NCBIfam" id="TIGR04183">
    <property type="entry name" value="Por_Secre_tail"/>
    <property type="match status" value="1"/>
</dbReference>
<evidence type="ECO:0000256" key="7">
    <source>
        <dbReference type="ARBA" id="ARBA00023049"/>
    </source>
</evidence>
<dbReference type="EMBL" id="AKJY01000106">
    <property type="protein sequence ID" value="EJL68121.1"/>
    <property type="molecule type" value="Genomic_DNA"/>
</dbReference>
<dbReference type="Proteomes" id="UP000007509">
    <property type="component" value="Unassembled WGS sequence"/>
</dbReference>
<keyword evidence="3" id="KW-0479">Metal-binding</keyword>
<dbReference type="AlphaFoldDB" id="J3CBI4"/>
<evidence type="ECO:0000259" key="10">
    <source>
        <dbReference type="Pfam" id="PF05572"/>
    </source>
</evidence>
<dbReference type="GO" id="GO:0008237">
    <property type="term" value="F:metallopeptidase activity"/>
    <property type="evidence" value="ECO:0007669"/>
    <property type="project" value="UniProtKB-KW"/>
</dbReference>